<dbReference type="HOGENOM" id="CLU_3118720_0_0_9"/>
<keyword evidence="2" id="KW-1185">Reference proteome</keyword>
<gene>
    <name evidence="1" type="ORF">JMA_12440</name>
</gene>
<dbReference type="KEGG" id="jeo:JMA_12440"/>
<evidence type="ECO:0000313" key="2">
    <source>
        <dbReference type="Proteomes" id="UP000031449"/>
    </source>
</evidence>
<dbReference type="BioCyc" id="JESP1508404:G14D9-10479-MONOMER"/>
<name>A0A0B5AKK3_9BACL</name>
<organism evidence="1 2">
    <name type="scientific">Jeotgalibacillus malaysiensis</name>
    <dbReference type="NCBI Taxonomy" id="1508404"/>
    <lineage>
        <taxon>Bacteria</taxon>
        <taxon>Bacillati</taxon>
        <taxon>Bacillota</taxon>
        <taxon>Bacilli</taxon>
        <taxon>Bacillales</taxon>
        <taxon>Caryophanaceae</taxon>
        <taxon>Jeotgalibacillus</taxon>
    </lineage>
</organism>
<sequence>MAQPAGSPPGHGKRPPEASIICHSPLNYLNNKSKVPDPIRFRYFLINYLF</sequence>
<protein>
    <submittedName>
        <fullName evidence="1">Uncharacterized protein</fullName>
    </submittedName>
</protein>
<dbReference type="STRING" id="1508404.JMA_12440"/>
<dbReference type="AlphaFoldDB" id="A0A0B5AKK3"/>
<dbReference type="EMBL" id="CP009416">
    <property type="protein sequence ID" value="AJD90561.1"/>
    <property type="molecule type" value="Genomic_DNA"/>
</dbReference>
<accession>A0A0B5AKK3</accession>
<proteinExistence type="predicted"/>
<evidence type="ECO:0000313" key="1">
    <source>
        <dbReference type="EMBL" id="AJD90561.1"/>
    </source>
</evidence>
<reference evidence="1 2" key="1">
    <citation type="submission" date="2014-08" db="EMBL/GenBank/DDBJ databases">
        <title>Complete genome of a marine bacteria Jeotgalibacillus malaysiensis.</title>
        <authorList>
            <person name="Yaakop A.S."/>
            <person name="Chan K.-G."/>
            <person name="Goh K.M."/>
        </authorList>
    </citation>
    <scope>NUCLEOTIDE SEQUENCE [LARGE SCALE GENOMIC DNA]</scope>
    <source>
        <strain evidence="1 2">D5</strain>
    </source>
</reference>
<dbReference type="Proteomes" id="UP000031449">
    <property type="component" value="Chromosome"/>
</dbReference>